<dbReference type="PANTHER" id="PTHR34557">
    <property type="entry name" value="PHYTOCHROMOBILIN:FERREDOXIN OXIDOREDUCTASE, CHLOROPLASTIC"/>
    <property type="match status" value="1"/>
</dbReference>
<dbReference type="OrthoDB" id="5562041at2"/>
<accession>A0A2T5IZA9</accession>
<dbReference type="PANTHER" id="PTHR34557:SF1">
    <property type="entry name" value="PHYTOCHROMOBILIN:FERREDOXIN OXIDOREDUCTASE, CHLOROPLASTIC"/>
    <property type="match status" value="1"/>
</dbReference>
<dbReference type="GO" id="GO:0010024">
    <property type="term" value="P:phytochromobilin biosynthetic process"/>
    <property type="evidence" value="ECO:0007669"/>
    <property type="project" value="InterPro"/>
</dbReference>
<keyword evidence="2" id="KW-0560">Oxidoreductase</keyword>
<dbReference type="Proteomes" id="UP000244223">
    <property type="component" value="Unassembled WGS sequence"/>
</dbReference>
<comment type="similarity">
    <text evidence="1">Belongs to the HY2 family.</text>
</comment>
<gene>
    <name evidence="3" type="ORF">C8N29_1074</name>
</gene>
<proteinExistence type="inferred from homology"/>
<keyword evidence="4" id="KW-1185">Reference proteome</keyword>
<protein>
    <submittedName>
        <fullName evidence="3">Ferredoxin-dependent bilin reductase</fullName>
    </submittedName>
</protein>
<dbReference type="Gene3D" id="3.40.1500.20">
    <property type="match status" value="1"/>
</dbReference>
<dbReference type="InterPro" id="IPR009249">
    <property type="entry name" value="Ferredoxin-dep_bilin_Rdtase"/>
</dbReference>
<dbReference type="GO" id="GO:0016636">
    <property type="term" value="F:oxidoreductase activity, acting on the CH-CH group of donors, iron-sulfur protein as acceptor"/>
    <property type="evidence" value="ECO:0007669"/>
    <property type="project" value="InterPro"/>
</dbReference>
<dbReference type="EMBL" id="QAON01000007">
    <property type="protein sequence ID" value="PTQ89276.1"/>
    <property type="molecule type" value="Genomic_DNA"/>
</dbReference>
<dbReference type="AlphaFoldDB" id="A0A2T5IZA9"/>
<dbReference type="RefSeq" id="WP_107865612.1">
    <property type="nucleotide sequence ID" value="NZ_QAON01000007.1"/>
</dbReference>
<comment type="caution">
    <text evidence="3">The sequence shown here is derived from an EMBL/GenBank/DDBJ whole genome shotgun (WGS) entry which is preliminary data.</text>
</comment>
<dbReference type="GO" id="GO:0050897">
    <property type="term" value="F:cobalt ion binding"/>
    <property type="evidence" value="ECO:0007669"/>
    <property type="project" value="InterPro"/>
</dbReference>
<reference evidence="3 4" key="1">
    <citation type="submission" date="2018-04" db="EMBL/GenBank/DDBJ databases">
        <title>Genomic Encyclopedia of Archaeal and Bacterial Type Strains, Phase II (KMG-II): from individual species to whole genera.</title>
        <authorList>
            <person name="Goeker M."/>
        </authorList>
    </citation>
    <scope>NUCLEOTIDE SEQUENCE [LARGE SCALE GENOMIC DNA]</scope>
    <source>
        <strain evidence="3 4">DSM 5822</strain>
    </source>
</reference>
<name>A0A2T5IZA9_9GAMM</name>
<organism evidence="3 4">
    <name type="scientific">Agitococcus lubricus</name>
    <dbReference type="NCBI Taxonomy" id="1077255"/>
    <lineage>
        <taxon>Bacteria</taxon>
        <taxon>Pseudomonadati</taxon>
        <taxon>Pseudomonadota</taxon>
        <taxon>Gammaproteobacteria</taxon>
        <taxon>Moraxellales</taxon>
        <taxon>Moraxellaceae</taxon>
        <taxon>Agitococcus</taxon>
    </lineage>
</organism>
<dbReference type="Pfam" id="PF05996">
    <property type="entry name" value="Fe_bilin_red"/>
    <property type="match status" value="1"/>
</dbReference>
<evidence type="ECO:0000256" key="1">
    <source>
        <dbReference type="ARBA" id="ARBA00006908"/>
    </source>
</evidence>
<evidence type="ECO:0000313" key="4">
    <source>
        <dbReference type="Proteomes" id="UP000244223"/>
    </source>
</evidence>
<evidence type="ECO:0000256" key="2">
    <source>
        <dbReference type="ARBA" id="ARBA00023002"/>
    </source>
</evidence>
<evidence type="ECO:0000313" key="3">
    <source>
        <dbReference type="EMBL" id="PTQ89276.1"/>
    </source>
</evidence>
<sequence length="229" mass="26174">MNSLFSHLIDELKTHPFFTPLSIPSDFQHKSIERAQGSLNLHSQAYLLKEYGELRSVVIQSSKIEIISCFFYPFAQWDLPIYAMEFVSLAKKPIVGVLDLPCLSGTAHLPAQAFMANLLAKYQFQLSTDYPDWYKECRSGYDIFTRPENHAVFERLSQAHRDILDEIPQFAAQASLLSAVDLNAHRQQIKSYQEHHLVNSPGLPLMNNLFGQAWTSAFLEEWFFAASTL</sequence>